<comment type="caution">
    <text evidence="1">The sequence shown here is derived from an EMBL/GenBank/DDBJ whole genome shotgun (WGS) entry which is preliminary data.</text>
</comment>
<proteinExistence type="predicted"/>
<organism evidence="1 2">
    <name type="scientific">Fusarium pseudoanthophilum</name>
    <dbReference type="NCBI Taxonomy" id="48495"/>
    <lineage>
        <taxon>Eukaryota</taxon>
        <taxon>Fungi</taxon>
        <taxon>Dikarya</taxon>
        <taxon>Ascomycota</taxon>
        <taxon>Pezizomycotina</taxon>
        <taxon>Sordariomycetes</taxon>
        <taxon>Hypocreomycetidae</taxon>
        <taxon>Hypocreales</taxon>
        <taxon>Nectriaceae</taxon>
        <taxon>Fusarium</taxon>
        <taxon>Fusarium fujikuroi species complex</taxon>
    </lineage>
</organism>
<protein>
    <submittedName>
        <fullName evidence="1">Uncharacterized protein</fullName>
    </submittedName>
</protein>
<evidence type="ECO:0000313" key="2">
    <source>
        <dbReference type="Proteomes" id="UP000544095"/>
    </source>
</evidence>
<dbReference type="EMBL" id="JAAOAR010000783">
    <property type="protein sequence ID" value="KAF5573726.1"/>
    <property type="molecule type" value="Genomic_DNA"/>
</dbReference>
<sequence length="114" mass="12986">MGTQIQSLGRLWRMQQLKAVTWEILHQGDSYDAFLNTRNCEKIAHNMAAEGNINPAITGQYRIIYAYELIRAIIGHESNQYSRLRVQALASKSKEESPVSILYDPLRPPRLLSG</sequence>
<dbReference type="Proteomes" id="UP000544095">
    <property type="component" value="Unassembled WGS sequence"/>
</dbReference>
<dbReference type="AlphaFoldDB" id="A0A8H5NP40"/>
<keyword evidence="2" id="KW-1185">Reference proteome</keyword>
<accession>A0A8H5NP40</accession>
<reference evidence="1 2" key="1">
    <citation type="submission" date="2020-05" db="EMBL/GenBank/DDBJ databases">
        <title>Identification and distribution of gene clusters putatively required for synthesis of sphingolipid metabolism inhibitors in phylogenetically diverse species of the filamentous fungus Fusarium.</title>
        <authorList>
            <person name="Kim H.-S."/>
            <person name="Busman M."/>
            <person name="Brown D.W."/>
            <person name="Divon H."/>
            <person name="Uhlig S."/>
            <person name="Proctor R.H."/>
        </authorList>
    </citation>
    <scope>NUCLEOTIDE SEQUENCE [LARGE SCALE GENOMIC DNA]</scope>
    <source>
        <strain evidence="1 2">NRRL 25211</strain>
    </source>
</reference>
<evidence type="ECO:0000313" key="1">
    <source>
        <dbReference type="EMBL" id="KAF5573726.1"/>
    </source>
</evidence>
<gene>
    <name evidence="1" type="ORF">FPANT_12197</name>
</gene>
<name>A0A8H5NP40_9HYPO</name>